<evidence type="ECO:0000256" key="8">
    <source>
        <dbReference type="ARBA" id="ARBA00048679"/>
    </source>
</evidence>
<dbReference type="OrthoDB" id="5986190at2759"/>
<keyword evidence="12" id="KW-1185">Reference proteome</keyword>
<protein>
    <recommendedName>
        <fullName evidence="1">non-specific serine/threonine protein kinase</fullName>
        <ecNumber evidence="1">2.7.11.1</ecNumber>
    </recommendedName>
</protein>
<name>A0A9P7B018_9HELO</name>
<feature type="compositionally biased region" description="Polar residues" evidence="9">
    <location>
        <begin position="550"/>
        <end position="575"/>
    </location>
</feature>
<feature type="compositionally biased region" description="Basic and acidic residues" evidence="9">
    <location>
        <begin position="747"/>
        <end position="756"/>
    </location>
</feature>
<organism evidence="11 12">
    <name type="scientific">Hyphodiscus hymeniophilus</name>
    <dbReference type="NCBI Taxonomy" id="353542"/>
    <lineage>
        <taxon>Eukaryota</taxon>
        <taxon>Fungi</taxon>
        <taxon>Dikarya</taxon>
        <taxon>Ascomycota</taxon>
        <taxon>Pezizomycotina</taxon>
        <taxon>Leotiomycetes</taxon>
        <taxon>Helotiales</taxon>
        <taxon>Hyphodiscaceae</taxon>
        <taxon>Hyphodiscus</taxon>
    </lineage>
</organism>
<keyword evidence="4" id="KW-0547">Nucleotide-binding</keyword>
<dbReference type="EMBL" id="VNKQ01000004">
    <property type="protein sequence ID" value="KAG0651751.1"/>
    <property type="molecule type" value="Genomic_DNA"/>
</dbReference>
<sequence length="916" mass="102838">MDRERRRKNKGKQPARGEREPRNVTYHQGPRRSSSAADAVRFLRENEIRERLEARTHNREYPMGRFISLKALEEIWTPACLEGLLDILDIDYDIDSALYIRTHLIKVLSILVAIRWDDWSRFESVFLERERMRVRGDSSLPFALSALEDNSFLGMSFASDFLNVQNAYIPIVVEEGESKTYPRTRPLPFLKSQSSQIGAGGFGIVTREVLARHQFMPKSEYKVDLTSGEIDVARKRFRAKGDFRKEAQNLTRLNSCLSSHDRIVKYLAVITIEDEEDLGSPKEFNILLPLAHTDLKGFIYNKDFEQNCSGVVDLVNEASYLADAIRWLHGEMRIEGKIVVCCHMDIKLDNILVYLDPKASHVGWWKISDFGISSMVEREERRTNARKRTPTLLNVPSPAGVLARITGSVRVSANRPGGAYSAPEVFIAKQIGPESDIWSFGCILFQVLLRGVGGIKLLTDIDQKRSSFEDGSVNDYFCQDGPRGQRLHPKVVGWLESSLPRDLSYRDNECAKKCKKIILEALKMSPNERLKAHQLQKELLRIANGTEQYSDVESVSSFTSNRSRPTAQSTRSNAPANPPPRIRVIPSTSSDLDQRLELSNNSLPPQYYEARNVPNPAQQPRISHNVESLPPSPQRPLTPPPERYNQFSYAARSTSSPESGPSSSQFANLSVFSGSFSSPLTHRPAQMETTYRNPGRDSDSFKELSPSSRTPMVDRWAQVSSPGVYLPPNNWGSSGQQTMSSVYHNYELDRSPHGDPQRSYPPPAQERLEHPASPSTSASSDLWTANHRRSVIDTHADPQPGLEAFEFPPNAGASSSKDRSRQGSIQSSVPPVETGPTNDRGETMPFQTPKDTFMTLISSTRAKIAFVAHSCAVVSTLYSPYSRKTIDAPHNCKWEKGCMAGDYLAMRAYCSSTNTQ</sequence>
<dbReference type="AlphaFoldDB" id="A0A9P7B018"/>
<feature type="compositionally biased region" description="Polar residues" evidence="9">
    <location>
        <begin position="615"/>
        <end position="626"/>
    </location>
</feature>
<feature type="region of interest" description="Disordered" evidence="9">
    <location>
        <begin position="550"/>
        <end position="644"/>
    </location>
</feature>
<evidence type="ECO:0000256" key="4">
    <source>
        <dbReference type="ARBA" id="ARBA00022741"/>
    </source>
</evidence>
<evidence type="ECO:0000313" key="11">
    <source>
        <dbReference type="EMBL" id="KAG0651751.1"/>
    </source>
</evidence>
<evidence type="ECO:0000256" key="9">
    <source>
        <dbReference type="SAM" id="MobiDB-lite"/>
    </source>
</evidence>
<dbReference type="CDD" id="cd00180">
    <property type="entry name" value="PKc"/>
    <property type="match status" value="1"/>
</dbReference>
<keyword evidence="5" id="KW-0418">Kinase</keyword>
<feature type="domain" description="Protein kinase" evidence="10">
    <location>
        <begin position="191"/>
        <end position="540"/>
    </location>
</feature>
<dbReference type="GO" id="GO:0005634">
    <property type="term" value="C:nucleus"/>
    <property type="evidence" value="ECO:0007669"/>
    <property type="project" value="TreeGrafter"/>
</dbReference>
<dbReference type="EC" id="2.7.11.1" evidence="1"/>
<feature type="compositionally biased region" description="Polar residues" evidence="9">
    <location>
        <begin position="586"/>
        <end position="604"/>
    </location>
</feature>
<keyword evidence="6" id="KW-0067">ATP-binding</keyword>
<keyword evidence="11" id="KW-0675">Receptor</keyword>
<evidence type="ECO:0000256" key="2">
    <source>
        <dbReference type="ARBA" id="ARBA00022527"/>
    </source>
</evidence>
<keyword evidence="3" id="KW-0808">Transferase</keyword>
<dbReference type="InterPro" id="IPR011009">
    <property type="entry name" value="Kinase-like_dom_sf"/>
</dbReference>
<feature type="non-terminal residue" evidence="11">
    <location>
        <position position="1"/>
    </location>
</feature>
<comment type="caution">
    <text evidence="11">The sequence shown here is derived from an EMBL/GenBank/DDBJ whole genome shotgun (WGS) entry which is preliminary data.</text>
</comment>
<proteinExistence type="predicted"/>
<dbReference type="Pfam" id="PF00069">
    <property type="entry name" value="Pkinase"/>
    <property type="match status" value="1"/>
</dbReference>
<feature type="region of interest" description="Disordered" evidence="9">
    <location>
        <begin position="747"/>
        <end position="781"/>
    </location>
</feature>
<comment type="catalytic activity">
    <reaction evidence="7">
        <text>L-threonyl-[protein] + ATP = O-phospho-L-threonyl-[protein] + ADP + H(+)</text>
        <dbReference type="Rhea" id="RHEA:46608"/>
        <dbReference type="Rhea" id="RHEA-COMP:11060"/>
        <dbReference type="Rhea" id="RHEA-COMP:11605"/>
        <dbReference type="ChEBI" id="CHEBI:15378"/>
        <dbReference type="ChEBI" id="CHEBI:30013"/>
        <dbReference type="ChEBI" id="CHEBI:30616"/>
        <dbReference type="ChEBI" id="CHEBI:61977"/>
        <dbReference type="ChEBI" id="CHEBI:456216"/>
        <dbReference type="EC" id="2.7.11.1"/>
    </reaction>
</comment>
<dbReference type="Gene3D" id="1.10.510.10">
    <property type="entry name" value="Transferase(Phosphotransferase) domain 1"/>
    <property type="match status" value="1"/>
</dbReference>
<evidence type="ECO:0000259" key="10">
    <source>
        <dbReference type="PROSITE" id="PS50011"/>
    </source>
</evidence>
<evidence type="ECO:0000256" key="5">
    <source>
        <dbReference type="ARBA" id="ARBA00022777"/>
    </source>
</evidence>
<dbReference type="SUPFAM" id="SSF56112">
    <property type="entry name" value="Protein kinase-like (PK-like)"/>
    <property type="match status" value="1"/>
</dbReference>
<dbReference type="InterPro" id="IPR008271">
    <property type="entry name" value="Ser/Thr_kinase_AS"/>
</dbReference>
<feature type="compositionally biased region" description="Pro residues" evidence="9">
    <location>
        <begin position="630"/>
        <end position="642"/>
    </location>
</feature>
<comment type="catalytic activity">
    <reaction evidence="8">
        <text>L-seryl-[protein] + ATP = O-phospho-L-seryl-[protein] + ADP + H(+)</text>
        <dbReference type="Rhea" id="RHEA:17989"/>
        <dbReference type="Rhea" id="RHEA-COMP:9863"/>
        <dbReference type="Rhea" id="RHEA-COMP:11604"/>
        <dbReference type="ChEBI" id="CHEBI:15378"/>
        <dbReference type="ChEBI" id="CHEBI:29999"/>
        <dbReference type="ChEBI" id="CHEBI:30616"/>
        <dbReference type="ChEBI" id="CHEBI:83421"/>
        <dbReference type="ChEBI" id="CHEBI:456216"/>
        <dbReference type="EC" id="2.7.11.1"/>
    </reaction>
</comment>
<evidence type="ECO:0000256" key="1">
    <source>
        <dbReference type="ARBA" id="ARBA00012513"/>
    </source>
</evidence>
<dbReference type="PROSITE" id="PS00108">
    <property type="entry name" value="PROTEIN_KINASE_ST"/>
    <property type="match status" value="1"/>
</dbReference>
<dbReference type="PROSITE" id="PS50011">
    <property type="entry name" value="PROTEIN_KINASE_DOM"/>
    <property type="match status" value="1"/>
</dbReference>
<dbReference type="Proteomes" id="UP000785200">
    <property type="component" value="Unassembled WGS sequence"/>
</dbReference>
<evidence type="ECO:0000256" key="7">
    <source>
        <dbReference type="ARBA" id="ARBA00047899"/>
    </source>
</evidence>
<evidence type="ECO:0000256" key="6">
    <source>
        <dbReference type="ARBA" id="ARBA00022840"/>
    </source>
</evidence>
<accession>A0A9P7B018</accession>
<dbReference type="PANTHER" id="PTHR43671">
    <property type="entry name" value="SERINE/THREONINE-PROTEIN KINASE NEK"/>
    <property type="match status" value="1"/>
</dbReference>
<feature type="compositionally biased region" description="Basic residues" evidence="9">
    <location>
        <begin position="1"/>
        <end position="13"/>
    </location>
</feature>
<keyword evidence="2" id="KW-0723">Serine/threonine-protein kinase</keyword>
<dbReference type="InterPro" id="IPR000719">
    <property type="entry name" value="Prot_kinase_dom"/>
</dbReference>
<gene>
    <name evidence="11" type="ORF">D0Z07_1904</name>
</gene>
<feature type="region of interest" description="Disordered" evidence="9">
    <location>
        <begin position="677"/>
        <end position="713"/>
    </location>
</feature>
<dbReference type="SMART" id="SM00220">
    <property type="entry name" value="S_TKc"/>
    <property type="match status" value="1"/>
</dbReference>
<reference evidence="11" key="1">
    <citation type="submission" date="2019-07" db="EMBL/GenBank/DDBJ databases">
        <title>Hyphodiscus hymeniophilus genome sequencing and assembly.</title>
        <authorList>
            <person name="Kramer G."/>
            <person name="Nodwell J."/>
        </authorList>
    </citation>
    <scope>NUCLEOTIDE SEQUENCE</scope>
    <source>
        <strain evidence="11">ATCC 34498</strain>
    </source>
</reference>
<evidence type="ECO:0000256" key="3">
    <source>
        <dbReference type="ARBA" id="ARBA00022679"/>
    </source>
</evidence>
<dbReference type="GO" id="GO:0005524">
    <property type="term" value="F:ATP binding"/>
    <property type="evidence" value="ECO:0007669"/>
    <property type="project" value="UniProtKB-KW"/>
</dbReference>
<feature type="region of interest" description="Disordered" evidence="9">
    <location>
        <begin position="1"/>
        <end position="37"/>
    </location>
</feature>
<dbReference type="PANTHER" id="PTHR43671:SF98">
    <property type="entry name" value="SERINE_THREONINE-PROTEIN KINASE NEK11"/>
    <property type="match status" value="1"/>
</dbReference>
<evidence type="ECO:0000313" key="12">
    <source>
        <dbReference type="Proteomes" id="UP000785200"/>
    </source>
</evidence>
<feature type="region of interest" description="Disordered" evidence="9">
    <location>
        <begin position="793"/>
        <end position="848"/>
    </location>
</feature>
<dbReference type="InterPro" id="IPR050660">
    <property type="entry name" value="NEK_Ser/Thr_kinase"/>
</dbReference>
<dbReference type="GO" id="GO:0004674">
    <property type="term" value="F:protein serine/threonine kinase activity"/>
    <property type="evidence" value="ECO:0007669"/>
    <property type="project" value="UniProtKB-KW"/>
</dbReference>